<keyword evidence="2" id="KW-0472">Membrane</keyword>
<accession>Q2S8B6</accession>
<organism evidence="3 4">
    <name type="scientific">Hahella chejuensis (strain KCTC 2396)</name>
    <dbReference type="NCBI Taxonomy" id="349521"/>
    <lineage>
        <taxon>Bacteria</taxon>
        <taxon>Pseudomonadati</taxon>
        <taxon>Pseudomonadota</taxon>
        <taxon>Gammaproteobacteria</taxon>
        <taxon>Oceanospirillales</taxon>
        <taxon>Hahellaceae</taxon>
        <taxon>Hahella</taxon>
    </lineage>
</organism>
<proteinExistence type="predicted"/>
<dbReference type="HOGENOM" id="CLU_100583_0_0_6"/>
<keyword evidence="4" id="KW-1185">Reference proteome</keyword>
<sequence length="265" mass="28085">MLFQRIILASLLVGLLAGGLLSAVQHSQVTSIILEAETYEGGEEPEPVVMEDHQHAAADAHHEHDHGGAEAGGHHHDEDAWAPEDGLERTLYTLLANVLAGIGFSALMLACMYAARLSGKSGAGWGAGLVWGLAGYGVFFVAPALGLPPEIPGMQAAALENRQLWWIATALVTAIGFALLAFAPGWKKLGGLPLLIIPHLVGAPHANAPEFAAANPQALQALQMLHHQFITAATLTNALFWVIVGLACAWFLRRWSSQDAALQAR</sequence>
<gene>
    <name evidence="3" type="ordered locus">HCH_06465</name>
</gene>
<dbReference type="eggNOG" id="COG5446">
    <property type="taxonomic scope" value="Bacteria"/>
</dbReference>
<feature type="compositionally biased region" description="Basic and acidic residues" evidence="1">
    <location>
        <begin position="55"/>
        <end position="79"/>
    </location>
</feature>
<feature type="transmembrane region" description="Helical" evidence="2">
    <location>
        <begin position="229"/>
        <end position="252"/>
    </location>
</feature>
<dbReference type="NCBIfam" id="TIGR02458">
    <property type="entry name" value="CbtA"/>
    <property type="match status" value="1"/>
</dbReference>
<feature type="transmembrane region" description="Helical" evidence="2">
    <location>
        <begin position="164"/>
        <end position="183"/>
    </location>
</feature>
<evidence type="ECO:0000313" key="4">
    <source>
        <dbReference type="Proteomes" id="UP000000238"/>
    </source>
</evidence>
<evidence type="ECO:0000256" key="2">
    <source>
        <dbReference type="SAM" id="Phobius"/>
    </source>
</evidence>
<dbReference type="InterPro" id="IPR012666">
    <property type="entry name" value="CbtA_put"/>
</dbReference>
<dbReference type="Pfam" id="PF09490">
    <property type="entry name" value="CbtA"/>
    <property type="match status" value="1"/>
</dbReference>
<evidence type="ECO:0000256" key="1">
    <source>
        <dbReference type="SAM" id="MobiDB-lite"/>
    </source>
</evidence>
<dbReference type="EMBL" id="CP000155">
    <property type="protein sequence ID" value="ABC33108.1"/>
    <property type="molecule type" value="Genomic_DNA"/>
</dbReference>
<evidence type="ECO:0000313" key="3">
    <source>
        <dbReference type="EMBL" id="ABC33108.1"/>
    </source>
</evidence>
<dbReference type="OrthoDB" id="9813640at2"/>
<keyword evidence="2" id="KW-0812">Transmembrane</keyword>
<keyword evidence="2" id="KW-1133">Transmembrane helix</keyword>
<dbReference type="AlphaFoldDB" id="Q2S8B6"/>
<feature type="transmembrane region" description="Helical" evidence="2">
    <location>
        <begin position="91"/>
        <end position="115"/>
    </location>
</feature>
<reference evidence="3 4" key="1">
    <citation type="journal article" date="2005" name="Nucleic Acids Res.">
        <title>Genomic blueprint of Hahella chejuensis, a marine microbe producing an algicidal agent.</title>
        <authorList>
            <person name="Jeong H."/>
            <person name="Yim J.H."/>
            <person name="Lee C."/>
            <person name="Choi S.-H."/>
            <person name="Park Y.K."/>
            <person name="Yoon S.H."/>
            <person name="Hur C.-G."/>
            <person name="Kang H.-Y."/>
            <person name="Kim D."/>
            <person name="Lee H.H."/>
            <person name="Park K.H."/>
            <person name="Park S.-H."/>
            <person name="Park H.-S."/>
            <person name="Lee H.K."/>
            <person name="Oh T.K."/>
            <person name="Kim J.F."/>
        </authorList>
    </citation>
    <scope>NUCLEOTIDE SEQUENCE [LARGE SCALE GENOMIC DNA]</scope>
    <source>
        <strain evidence="3 4">KCTC 2396</strain>
    </source>
</reference>
<name>Q2S8B6_HAHCH</name>
<feature type="transmembrane region" description="Helical" evidence="2">
    <location>
        <begin position="122"/>
        <end position="144"/>
    </location>
</feature>
<dbReference type="KEGG" id="hch:HCH_06465"/>
<dbReference type="Proteomes" id="UP000000238">
    <property type="component" value="Chromosome"/>
</dbReference>
<protein>
    <submittedName>
        <fullName evidence="3">Predicted integral membrane protein</fullName>
    </submittedName>
</protein>
<dbReference type="STRING" id="349521.HCH_06465"/>
<dbReference type="RefSeq" id="WP_011400160.1">
    <property type="nucleotide sequence ID" value="NC_007645.1"/>
</dbReference>
<feature type="region of interest" description="Disordered" evidence="1">
    <location>
        <begin position="55"/>
        <end position="80"/>
    </location>
</feature>